<dbReference type="Pfam" id="PF00005">
    <property type="entry name" value="ABC_tran"/>
    <property type="match status" value="1"/>
</dbReference>
<feature type="domain" description="ABC transporter" evidence="5">
    <location>
        <begin position="21"/>
        <end position="236"/>
    </location>
</feature>
<keyword evidence="2" id="KW-0813">Transport</keyword>
<gene>
    <name evidence="6" type="ORF">SS37A_06820</name>
</gene>
<accession>A0ABN6VBU7</accession>
<organism evidence="6 7">
    <name type="scientific">Methylocystis iwaonis</name>
    <dbReference type="NCBI Taxonomy" id="2885079"/>
    <lineage>
        <taxon>Bacteria</taxon>
        <taxon>Pseudomonadati</taxon>
        <taxon>Pseudomonadota</taxon>
        <taxon>Alphaproteobacteria</taxon>
        <taxon>Hyphomicrobiales</taxon>
        <taxon>Methylocystaceae</taxon>
        <taxon>Methylocystis</taxon>
    </lineage>
</organism>
<evidence type="ECO:0000313" key="6">
    <source>
        <dbReference type="EMBL" id="BDV33153.1"/>
    </source>
</evidence>
<dbReference type="InterPro" id="IPR015854">
    <property type="entry name" value="ABC_transpr_LolD-like"/>
</dbReference>
<dbReference type="GO" id="GO:0005524">
    <property type="term" value="F:ATP binding"/>
    <property type="evidence" value="ECO:0007669"/>
    <property type="project" value="UniProtKB-KW"/>
</dbReference>
<dbReference type="SMART" id="SM00382">
    <property type="entry name" value="AAA"/>
    <property type="match status" value="1"/>
</dbReference>
<sequence length="238" mass="25063">MHAPSIRTEAALLDTLSAPLLRVVNLRKSYATPQGALPVLRGVDLSLAAGETLALMGESGSGKSTLLHLIGALDDADGGEILLDGINVTGLSEHARAALRRETIGVVFQQFNLIASLTVAENLAFQARLAGRLDPQWQARLTHRLGLDDLVSRYPEQLSGGQQQRVAVGRALAARPQLLLADEPTGNLDEAAGDAVLALTLELVAETGCAFLMVTHSARLAALLSRRERLVAGALATS</sequence>
<protein>
    <submittedName>
        <fullName evidence="6">ABC transporter ATP-binding protein</fullName>
    </submittedName>
</protein>
<dbReference type="InterPro" id="IPR017911">
    <property type="entry name" value="MacB-like_ATP-bd"/>
</dbReference>
<dbReference type="PROSITE" id="PS50893">
    <property type="entry name" value="ABC_TRANSPORTER_2"/>
    <property type="match status" value="1"/>
</dbReference>
<dbReference type="CDD" id="cd03255">
    <property type="entry name" value="ABC_MJ0796_LolCDE_FtsE"/>
    <property type="match status" value="1"/>
</dbReference>
<keyword evidence="7" id="KW-1185">Reference proteome</keyword>
<proteinExistence type="inferred from homology"/>
<evidence type="ECO:0000256" key="2">
    <source>
        <dbReference type="ARBA" id="ARBA00022448"/>
    </source>
</evidence>
<evidence type="ECO:0000256" key="3">
    <source>
        <dbReference type="ARBA" id="ARBA00022741"/>
    </source>
</evidence>
<dbReference type="SUPFAM" id="SSF52540">
    <property type="entry name" value="P-loop containing nucleoside triphosphate hydrolases"/>
    <property type="match status" value="1"/>
</dbReference>
<keyword evidence="4 6" id="KW-0067">ATP-binding</keyword>
<evidence type="ECO:0000313" key="7">
    <source>
        <dbReference type="Proteomes" id="UP001317629"/>
    </source>
</evidence>
<evidence type="ECO:0000259" key="5">
    <source>
        <dbReference type="PROSITE" id="PS50893"/>
    </source>
</evidence>
<dbReference type="Proteomes" id="UP001317629">
    <property type="component" value="Chromosome"/>
</dbReference>
<dbReference type="PANTHER" id="PTHR24220:SF659">
    <property type="entry name" value="TRANSPORTER, PUTATIVE-RELATED"/>
    <property type="match status" value="1"/>
</dbReference>
<evidence type="ECO:0000256" key="1">
    <source>
        <dbReference type="ARBA" id="ARBA00005417"/>
    </source>
</evidence>
<reference evidence="6 7" key="1">
    <citation type="journal article" date="2023" name="Int. J. Syst. Evol. Microbiol.">
        <title>Methylocystis iwaonis sp. nov., a type II methane-oxidizing bacterium from surface soil of a rice paddy field in Japan, and emended description of the genus Methylocystis (ex Whittenbury et al. 1970) Bowman et al. 1993.</title>
        <authorList>
            <person name="Kaise H."/>
            <person name="Sawadogo J.B."/>
            <person name="Alam M.S."/>
            <person name="Ueno C."/>
            <person name="Dianou D."/>
            <person name="Shinjo R."/>
            <person name="Asakawa S."/>
        </authorList>
    </citation>
    <scope>NUCLEOTIDE SEQUENCE [LARGE SCALE GENOMIC DNA]</scope>
    <source>
        <strain evidence="6 7">SS37A-Re</strain>
    </source>
</reference>
<dbReference type="EMBL" id="AP027142">
    <property type="protein sequence ID" value="BDV33153.1"/>
    <property type="molecule type" value="Genomic_DNA"/>
</dbReference>
<dbReference type="InterPro" id="IPR027417">
    <property type="entry name" value="P-loop_NTPase"/>
</dbReference>
<name>A0ABN6VBU7_9HYPH</name>
<dbReference type="InterPro" id="IPR017871">
    <property type="entry name" value="ABC_transporter-like_CS"/>
</dbReference>
<dbReference type="InterPro" id="IPR003593">
    <property type="entry name" value="AAA+_ATPase"/>
</dbReference>
<dbReference type="PANTHER" id="PTHR24220">
    <property type="entry name" value="IMPORT ATP-BINDING PROTEIN"/>
    <property type="match status" value="1"/>
</dbReference>
<comment type="similarity">
    <text evidence="1">Belongs to the ABC transporter superfamily.</text>
</comment>
<dbReference type="InterPro" id="IPR003439">
    <property type="entry name" value="ABC_transporter-like_ATP-bd"/>
</dbReference>
<dbReference type="Gene3D" id="3.40.50.300">
    <property type="entry name" value="P-loop containing nucleotide triphosphate hydrolases"/>
    <property type="match status" value="1"/>
</dbReference>
<evidence type="ECO:0000256" key="4">
    <source>
        <dbReference type="ARBA" id="ARBA00022840"/>
    </source>
</evidence>
<dbReference type="PROSITE" id="PS00211">
    <property type="entry name" value="ABC_TRANSPORTER_1"/>
    <property type="match status" value="1"/>
</dbReference>
<keyword evidence="3" id="KW-0547">Nucleotide-binding</keyword>